<dbReference type="Proteomes" id="UP000248729">
    <property type="component" value="Unassembled WGS sequence"/>
</dbReference>
<dbReference type="InterPro" id="IPR026866">
    <property type="entry name" value="CR006_AAA"/>
</dbReference>
<dbReference type="PANTHER" id="PTHR32182">
    <property type="entry name" value="DNA REPLICATION AND REPAIR PROTEIN RECF"/>
    <property type="match status" value="1"/>
</dbReference>
<dbReference type="AlphaFoldDB" id="A0A329E9W5"/>
<dbReference type="Pfam" id="PF13166">
    <property type="entry name" value="AAA_13"/>
    <property type="match status" value="1"/>
</dbReference>
<evidence type="ECO:0000259" key="2">
    <source>
        <dbReference type="Pfam" id="PF13166"/>
    </source>
</evidence>
<dbReference type="SUPFAM" id="SSF52540">
    <property type="entry name" value="P-loop containing nucleoside triphosphate hydrolases"/>
    <property type="match status" value="1"/>
</dbReference>
<dbReference type="InterPro" id="IPR027417">
    <property type="entry name" value="P-loop_NTPase"/>
</dbReference>
<comment type="caution">
    <text evidence="3">The sequence shown here is derived from an EMBL/GenBank/DDBJ whole genome shotgun (WGS) entry which is preliminary data.</text>
</comment>
<name>A0A329E9W5_VIBDI</name>
<dbReference type="EMBL" id="QLTR01000015">
    <property type="protein sequence ID" value="RAS62171.1"/>
    <property type="molecule type" value="Genomic_DNA"/>
</dbReference>
<gene>
    <name evidence="3" type="ORF">DET48_115102</name>
</gene>
<evidence type="ECO:0000256" key="1">
    <source>
        <dbReference type="SAM" id="Coils"/>
    </source>
</evidence>
<dbReference type="RefSeq" id="WP_112404196.1">
    <property type="nucleotide sequence ID" value="NZ_QLTR01000015.1"/>
</dbReference>
<protein>
    <submittedName>
        <fullName evidence="3">Wobble nucleotide-excising tRNase</fullName>
    </submittedName>
</protein>
<sequence>MLERIIKIENIKQWQHKRALTQGFDKLNLIYGRNGSGKSTLSKVFNFINENDKAAIEALKPQESDGVPALNLRVGGKNVTLNSLQTPFSFQVFNQEFIDSNLYIPNAKDRSQLTNYYEFSLGKVSVLKEQEIDTLKAEIDAINVQLSPIDTRLTTTFPSKTVAKIRGIKATPKADAEIASLEAQIQDLKSVEHYKSRKKPTPLALTKPDLDTSIFTLNIESLSKEAQEKVELHIASNLKERDVMWLETGTQLVNESDNCPFCAQPLVNSNIFRLYQDFINDSYTKASDKFEHDSDQFELDVRDIGCKIEELEALVKSNSEIIKTWSDRITGFNPQYDFKDLNSLSTSIVFECVNLIKEKKKDLLLETNFTKFNQLFDSLFNGFDFSAYNSEVQEFNEQVTKFLSQLATGSTQDLQAKIDNIEETKKRFETEIVEDLVNHKSLSDDKKDKTKRIKELKEEIDKDQEDSIKAHKDSINLLLKNFHSMIRIKELDKDNKGRGGSTRLKYVITFIDKELSVENVDDNKHIFEHVLSLGDRSALALAFFLSKFAKPNSDDSIVVLDDPMSSLDNYRKDATIVEIEKLINNGYQTIVFSHDPFFLSEIQKYSILSQHTKCFEIDVTYKKSDPLKPDSSQYISSQMVERSDYDSHVLHSYHKEYNKLYDFVADAKDESKVEVARSIRPILEAHLRFLYPREFNGGIWLGNMITMIRDETDPNSHFFDKHNQISQITKINEFSKAFHHADGFDTKIQSLDLQTVQSYAQETLLFVTGI</sequence>
<feature type="coiled-coil region" evidence="1">
    <location>
        <begin position="411"/>
        <end position="473"/>
    </location>
</feature>
<dbReference type="PANTHER" id="PTHR32182:SF0">
    <property type="entry name" value="DNA REPLICATION AND REPAIR PROTEIN RECF"/>
    <property type="match status" value="1"/>
</dbReference>
<proteinExistence type="predicted"/>
<accession>A0A329E9W5</accession>
<dbReference type="Gene3D" id="3.40.50.300">
    <property type="entry name" value="P-loop containing nucleotide triphosphate hydrolases"/>
    <property type="match status" value="2"/>
</dbReference>
<organism evidence="3 4">
    <name type="scientific">Vibrio diazotrophicus</name>
    <dbReference type="NCBI Taxonomy" id="685"/>
    <lineage>
        <taxon>Bacteria</taxon>
        <taxon>Pseudomonadati</taxon>
        <taxon>Pseudomonadota</taxon>
        <taxon>Gammaproteobacteria</taxon>
        <taxon>Vibrionales</taxon>
        <taxon>Vibrionaceae</taxon>
        <taxon>Vibrio</taxon>
    </lineage>
</organism>
<keyword evidence="1" id="KW-0175">Coiled coil</keyword>
<evidence type="ECO:0000313" key="3">
    <source>
        <dbReference type="EMBL" id="RAS62171.1"/>
    </source>
</evidence>
<reference evidence="3 4" key="1">
    <citation type="submission" date="2018-06" db="EMBL/GenBank/DDBJ databases">
        <title>Freshwater and sediment microbial communities from various areas in North America, analyzing microbe dynamics in response to fracking.</title>
        <authorList>
            <person name="Lamendella R."/>
        </authorList>
    </citation>
    <scope>NUCLEOTIDE SEQUENCE [LARGE SCALE GENOMIC DNA]</scope>
    <source>
        <strain evidence="3 4">99A</strain>
    </source>
</reference>
<feature type="domain" description="Protein CR006 P-loop" evidence="2">
    <location>
        <begin position="20"/>
        <end position="760"/>
    </location>
</feature>
<evidence type="ECO:0000313" key="4">
    <source>
        <dbReference type="Proteomes" id="UP000248729"/>
    </source>
</evidence>
<dbReference type="GO" id="GO:0000731">
    <property type="term" value="P:DNA synthesis involved in DNA repair"/>
    <property type="evidence" value="ECO:0007669"/>
    <property type="project" value="TreeGrafter"/>
</dbReference>
<dbReference type="GO" id="GO:0006302">
    <property type="term" value="P:double-strand break repair"/>
    <property type="evidence" value="ECO:0007669"/>
    <property type="project" value="TreeGrafter"/>
</dbReference>